<dbReference type="EMBL" id="CP045859">
    <property type="protein sequence ID" value="QGH48409.1"/>
    <property type="molecule type" value="Genomic_DNA"/>
</dbReference>
<proteinExistence type="predicted"/>
<evidence type="ECO:0000313" key="1">
    <source>
        <dbReference type="EMBL" id="QGH48409.1"/>
    </source>
</evidence>
<evidence type="ECO:0000313" key="2">
    <source>
        <dbReference type="Proteomes" id="UP000390336"/>
    </source>
</evidence>
<protein>
    <submittedName>
        <fullName evidence="1">Uncharacterized protein</fullName>
    </submittedName>
</protein>
<dbReference type="RefSeq" id="WP_054823048.1">
    <property type="nucleotide sequence ID" value="NZ_CP045859.1"/>
</dbReference>
<reference evidence="1 2" key="1">
    <citation type="journal article" date="2015" name="Genome Announc.">
        <title>Draft Genome Sequence of Vibrio owensii Strain SH-14, Which Causes Shrimp Acute Hepatopancreatic Necrosis Disease.</title>
        <authorList>
            <person name="Liu L."/>
            <person name="Xiao J."/>
            <person name="Xia X."/>
            <person name="Pan Y."/>
            <person name="Yan S."/>
            <person name="Wang Y."/>
        </authorList>
    </citation>
    <scope>NUCLEOTIDE SEQUENCE [LARGE SCALE GENOMIC DNA]</scope>
    <source>
        <strain evidence="1 2">SH14</strain>
    </source>
</reference>
<name>A0AAP9GE16_9VIBR</name>
<sequence>MSKSNKTNHLVFPSGRTVKACRNDVKKVKKEATSLGCKLSTSRALDIIAEKNGISGGWHKAINQLSMVDAVNTYPVNVLYSPNGKVYSSTIHGVPPSLKDEDVKRLISSNNPSRLSENLRARVGLDRTFFSAVLNEKGQVYRTVKIESFEDSHAFHHSMHSLGYYPLAEDFIPDNYRHYDIVFAPERILHFQFPGWSKRPIDLTASLQMRMVLWLDYMDSEPPIDNNEDFCELRKCRPNWTFDMCAIYWKFAVELTGLPFKETPDADIQKIVQYATLSAVKGFHALIDKREKVAQSNL</sequence>
<dbReference type="AlphaFoldDB" id="A0AAP9GE16"/>
<gene>
    <name evidence="1" type="ORF">APZ19_15460</name>
</gene>
<organism evidence="1 2">
    <name type="scientific">Vibrio owensii</name>
    <dbReference type="NCBI Taxonomy" id="696485"/>
    <lineage>
        <taxon>Bacteria</taxon>
        <taxon>Pseudomonadati</taxon>
        <taxon>Pseudomonadota</taxon>
        <taxon>Gammaproteobacteria</taxon>
        <taxon>Vibrionales</taxon>
        <taxon>Vibrionaceae</taxon>
        <taxon>Vibrio</taxon>
    </lineage>
</organism>
<dbReference type="Proteomes" id="UP000390336">
    <property type="component" value="Chromosome 1"/>
</dbReference>
<accession>A0AAP9GE16</accession>